<evidence type="ECO:0000256" key="12">
    <source>
        <dbReference type="ARBA" id="ARBA00031030"/>
    </source>
</evidence>
<dbReference type="InterPro" id="IPR028362">
    <property type="entry name" value="AlgI"/>
</dbReference>
<feature type="transmembrane region" description="Helical" evidence="14">
    <location>
        <begin position="80"/>
        <end position="99"/>
    </location>
</feature>
<dbReference type="PANTHER" id="PTHR13285:SF23">
    <property type="entry name" value="TEICHOIC ACID D-ALANYLTRANSFERASE"/>
    <property type="match status" value="1"/>
</dbReference>
<dbReference type="GO" id="GO:0042121">
    <property type="term" value="P:alginic acid biosynthetic process"/>
    <property type="evidence" value="ECO:0007669"/>
    <property type="project" value="UniProtKB-KW"/>
</dbReference>
<feature type="transmembrane region" description="Helical" evidence="14">
    <location>
        <begin position="6"/>
        <end position="23"/>
    </location>
</feature>
<feature type="transmembrane region" description="Helical" evidence="14">
    <location>
        <begin position="251"/>
        <end position="270"/>
    </location>
</feature>
<reference evidence="15 16" key="1">
    <citation type="submission" date="2017-01" db="EMBL/GenBank/DDBJ databases">
        <authorList>
            <person name="Mah S.A."/>
            <person name="Swanson W.J."/>
            <person name="Moy G.W."/>
            <person name="Vacquier V.D."/>
        </authorList>
    </citation>
    <scope>NUCLEOTIDE SEQUENCE [LARGE SCALE GENOMIC DNA]</scope>
    <source>
        <strain evidence="15 16">DSM 11589</strain>
    </source>
</reference>
<name>A0A1N7JXX2_9PROT</name>
<organism evidence="15 16">
    <name type="scientific">Insolitispirillum peregrinum</name>
    <dbReference type="NCBI Taxonomy" id="80876"/>
    <lineage>
        <taxon>Bacteria</taxon>
        <taxon>Pseudomonadati</taxon>
        <taxon>Pseudomonadota</taxon>
        <taxon>Alphaproteobacteria</taxon>
        <taxon>Rhodospirillales</taxon>
        <taxon>Novispirillaceae</taxon>
        <taxon>Insolitispirillum</taxon>
    </lineage>
</organism>
<proteinExistence type="inferred from homology"/>
<dbReference type="Pfam" id="PF03062">
    <property type="entry name" value="MBOAT"/>
    <property type="match status" value="1"/>
</dbReference>
<dbReference type="RefSeq" id="WP_076399363.1">
    <property type="nucleotide sequence ID" value="NZ_FTOA01000002.1"/>
</dbReference>
<comment type="similarity">
    <text evidence="3 13">Belongs to the membrane-bound acyltransferase family.</text>
</comment>
<dbReference type="AlphaFoldDB" id="A0A1N7JXX2"/>
<evidence type="ECO:0000256" key="4">
    <source>
        <dbReference type="ARBA" id="ARBA00016084"/>
    </source>
</evidence>
<evidence type="ECO:0000256" key="7">
    <source>
        <dbReference type="ARBA" id="ARBA00022692"/>
    </source>
</evidence>
<dbReference type="OrthoDB" id="139172at2"/>
<feature type="transmembrane region" description="Helical" evidence="14">
    <location>
        <begin position="408"/>
        <end position="425"/>
    </location>
</feature>
<evidence type="ECO:0000256" key="5">
    <source>
        <dbReference type="ARBA" id="ARBA00022475"/>
    </source>
</evidence>
<keyword evidence="6 13" id="KW-0808">Transferase</keyword>
<feature type="transmembrane region" description="Helical" evidence="14">
    <location>
        <begin position="357"/>
        <end position="377"/>
    </location>
</feature>
<dbReference type="PIRSF" id="PIRSF016636">
    <property type="entry name" value="AlgI_DltB"/>
    <property type="match status" value="1"/>
</dbReference>
<dbReference type="InterPro" id="IPR051085">
    <property type="entry name" value="MB_O-acyltransferase"/>
</dbReference>
<evidence type="ECO:0000313" key="16">
    <source>
        <dbReference type="Proteomes" id="UP000185678"/>
    </source>
</evidence>
<comment type="pathway">
    <text evidence="2">Glycan biosynthesis; alginate biosynthesis.</text>
</comment>
<dbReference type="GO" id="GO:0016746">
    <property type="term" value="F:acyltransferase activity"/>
    <property type="evidence" value="ECO:0007669"/>
    <property type="project" value="UniProtKB-KW"/>
</dbReference>
<keyword evidence="11 13" id="KW-0012">Acyltransferase</keyword>
<evidence type="ECO:0000256" key="3">
    <source>
        <dbReference type="ARBA" id="ARBA00010323"/>
    </source>
</evidence>
<keyword evidence="10 13" id="KW-0472">Membrane</keyword>
<gene>
    <name evidence="15" type="ORF">SAMN05421779_102513</name>
</gene>
<keyword evidence="8" id="KW-0016">Alginate biosynthesis</keyword>
<evidence type="ECO:0000256" key="1">
    <source>
        <dbReference type="ARBA" id="ARBA00004651"/>
    </source>
</evidence>
<evidence type="ECO:0000256" key="6">
    <source>
        <dbReference type="ARBA" id="ARBA00022679"/>
    </source>
</evidence>
<feature type="transmembrane region" description="Helical" evidence="14">
    <location>
        <begin position="119"/>
        <end position="138"/>
    </location>
</feature>
<accession>A0A1N7JXX2</accession>
<evidence type="ECO:0000256" key="8">
    <source>
        <dbReference type="ARBA" id="ARBA00022841"/>
    </source>
</evidence>
<comment type="subcellular location">
    <subcellularLocation>
        <location evidence="1">Cell membrane</location>
        <topology evidence="1">Multi-pass membrane protein</topology>
    </subcellularLocation>
</comment>
<dbReference type="InterPro" id="IPR024194">
    <property type="entry name" value="Ac/AlaTfrase_AlgI/DltB"/>
</dbReference>
<sequence length="461" mass="51323">MLFNSPLFILLFLPLTLAGYWALARQTTARLWFLIAASIAFYGYWNWLDVPLLLVSVIANWGLSTVFGRLPATAIQRRRLLVLTAVCGNLAVLGAYKYLVFFASTLTTLTGWPETAPSVWSLPLGISFFTFHHIIYWMDLKRGLAPVYPLRDYALYITSFPQILAGPLVRNREIVPQFALSPCRPGWQQRCMQGVTLFVIGLGKKVFLADALAALSNPLYAQAGKAALATAEAWTAVLAFSLQIYFDFSGYSDMAIGLALMLGMVLPLNFDAPYRATSLQDFWRRWHMTLSRFLRDYLYIAFGGSRHGLWRQCTALIATMALGGLWHGAGWTFVLWGLAHGVALAAGALWRRWLPAVPALLGWPLTMLFVALSWVLFRAPDLTTASHILGSLWPTTALTPAPGGGRTLLLAALVAIIGPTSWQVVNRLRPRLLWAVIMAVVLVLALLKMRDGAYEFIYFQF</sequence>
<dbReference type="Proteomes" id="UP000185678">
    <property type="component" value="Unassembled WGS sequence"/>
</dbReference>
<evidence type="ECO:0000256" key="13">
    <source>
        <dbReference type="PIRNR" id="PIRNR016636"/>
    </source>
</evidence>
<keyword evidence="9 14" id="KW-1133">Transmembrane helix</keyword>
<dbReference type="STRING" id="80876.SAMN05421779_102513"/>
<keyword evidence="16" id="KW-1185">Reference proteome</keyword>
<evidence type="ECO:0000313" key="15">
    <source>
        <dbReference type="EMBL" id="SIS54086.1"/>
    </source>
</evidence>
<feature type="transmembrane region" description="Helical" evidence="14">
    <location>
        <begin position="333"/>
        <end position="350"/>
    </location>
</feature>
<feature type="transmembrane region" description="Helical" evidence="14">
    <location>
        <begin position="30"/>
        <end position="45"/>
    </location>
</feature>
<keyword evidence="5 13" id="KW-1003">Cell membrane</keyword>
<evidence type="ECO:0000256" key="10">
    <source>
        <dbReference type="ARBA" id="ARBA00023136"/>
    </source>
</evidence>
<dbReference type="InterPro" id="IPR004299">
    <property type="entry name" value="MBOAT_fam"/>
</dbReference>
<evidence type="ECO:0000256" key="2">
    <source>
        <dbReference type="ARBA" id="ARBA00005182"/>
    </source>
</evidence>
<dbReference type="GO" id="GO:0005886">
    <property type="term" value="C:plasma membrane"/>
    <property type="evidence" value="ECO:0007669"/>
    <property type="project" value="UniProtKB-SubCell"/>
</dbReference>
<protein>
    <recommendedName>
        <fullName evidence="4">Probable alginate O-acetylase AlgI</fullName>
    </recommendedName>
    <alternativeName>
        <fullName evidence="12">Alginate biosynthesis protein AlgI</fullName>
    </alternativeName>
</protein>
<feature type="transmembrane region" description="Helical" evidence="14">
    <location>
        <begin position="51"/>
        <end position="68"/>
    </location>
</feature>
<dbReference type="PIRSF" id="PIRSF500217">
    <property type="entry name" value="AlgI"/>
    <property type="match status" value="1"/>
</dbReference>
<evidence type="ECO:0000256" key="9">
    <source>
        <dbReference type="ARBA" id="ARBA00022989"/>
    </source>
</evidence>
<evidence type="ECO:0000256" key="11">
    <source>
        <dbReference type="ARBA" id="ARBA00023315"/>
    </source>
</evidence>
<dbReference type="EMBL" id="FTOA01000002">
    <property type="protein sequence ID" value="SIS54086.1"/>
    <property type="molecule type" value="Genomic_DNA"/>
</dbReference>
<evidence type="ECO:0000256" key="14">
    <source>
        <dbReference type="SAM" id="Phobius"/>
    </source>
</evidence>
<feature type="transmembrane region" description="Helical" evidence="14">
    <location>
        <begin position="432"/>
        <end position="449"/>
    </location>
</feature>
<keyword evidence="7 14" id="KW-0812">Transmembrane</keyword>
<dbReference type="PANTHER" id="PTHR13285">
    <property type="entry name" value="ACYLTRANSFERASE"/>
    <property type="match status" value="1"/>
</dbReference>